<keyword evidence="1" id="KW-0812">Transmembrane</keyword>
<name>A0A7W7G4K7_9ACTN</name>
<reference evidence="2 3" key="1">
    <citation type="submission" date="2020-08" db="EMBL/GenBank/DDBJ databases">
        <title>Sequencing the genomes of 1000 actinobacteria strains.</title>
        <authorList>
            <person name="Klenk H.-P."/>
        </authorList>
    </citation>
    <scope>NUCLEOTIDE SEQUENCE [LARGE SCALE GENOMIC DNA]</scope>
    <source>
        <strain evidence="2 3">DSM 45518</strain>
    </source>
</reference>
<dbReference type="Proteomes" id="UP000542742">
    <property type="component" value="Unassembled WGS sequence"/>
</dbReference>
<dbReference type="InterPro" id="IPR037185">
    <property type="entry name" value="EmrE-like"/>
</dbReference>
<keyword evidence="3" id="KW-1185">Reference proteome</keyword>
<keyword evidence="1" id="KW-0472">Membrane</keyword>
<evidence type="ECO:0000256" key="1">
    <source>
        <dbReference type="SAM" id="Phobius"/>
    </source>
</evidence>
<evidence type="ECO:0000313" key="3">
    <source>
        <dbReference type="Proteomes" id="UP000542742"/>
    </source>
</evidence>
<protein>
    <submittedName>
        <fullName evidence="2">Drug/metabolite transporter (DMT)-like permease</fullName>
    </submittedName>
</protein>
<feature type="transmembrane region" description="Helical" evidence="1">
    <location>
        <begin position="323"/>
        <end position="339"/>
    </location>
</feature>
<feature type="transmembrane region" description="Helical" evidence="1">
    <location>
        <begin position="182"/>
        <end position="201"/>
    </location>
</feature>
<feature type="transmembrane region" description="Helical" evidence="1">
    <location>
        <begin position="64"/>
        <end position="84"/>
    </location>
</feature>
<sequence length="340" mass="34286">MPDVAWVMTSAACAAAAWGISDFLAGWLARRLPVVTILVWSKVAAMLLALAAAAVWAVPPVADARLWLAVPAGLAGLPAMGLLYRAMRDGSLAVVAPVAAVAALVPVAWGLLHGDRLSLFAVLGTVAGLAGATLAGWPVPGHRHRRPHHSANVCALGAALGFGIYFVLLHEAATASQFWSVAYARIAEGTAALLVLAVMHVRRRTRKALTTPTPTVTTPAAGPAASAVSAAGPAASAVSAAGPAASAAPAIADLSPPTKTSRGLSARNVVPVFLVGATDAFADAAFIAAAAAALAPAAVVASLYPAVTLLLNRSLLRERLHTVHLYGVLAALLAVACLAR</sequence>
<gene>
    <name evidence="2" type="ORF">BKA14_004089</name>
</gene>
<feature type="transmembrane region" description="Helical" evidence="1">
    <location>
        <begin position="91"/>
        <end position="112"/>
    </location>
</feature>
<feature type="transmembrane region" description="Helical" evidence="1">
    <location>
        <begin position="37"/>
        <end position="58"/>
    </location>
</feature>
<evidence type="ECO:0000313" key="2">
    <source>
        <dbReference type="EMBL" id="MBB4693941.1"/>
    </source>
</evidence>
<feature type="transmembrane region" description="Helical" evidence="1">
    <location>
        <begin position="118"/>
        <end position="139"/>
    </location>
</feature>
<accession>A0A7W7G4K7</accession>
<feature type="transmembrane region" description="Helical" evidence="1">
    <location>
        <begin position="6"/>
        <end position="25"/>
    </location>
</feature>
<organism evidence="2 3">
    <name type="scientific">Paractinoplanes abujensis</name>
    <dbReference type="NCBI Taxonomy" id="882441"/>
    <lineage>
        <taxon>Bacteria</taxon>
        <taxon>Bacillati</taxon>
        <taxon>Actinomycetota</taxon>
        <taxon>Actinomycetes</taxon>
        <taxon>Micromonosporales</taxon>
        <taxon>Micromonosporaceae</taxon>
        <taxon>Paractinoplanes</taxon>
    </lineage>
</organism>
<dbReference type="EMBL" id="JACHMF010000001">
    <property type="protein sequence ID" value="MBB4693941.1"/>
    <property type="molecule type" value="Genomic_DNA"/>
</dbReference>
<feature type="transmembrane region" description="Helical" evidence="1">
    <location>
        <begin position="284"/>
        <end position="311"/>
    </location>
</feature>
<comment type="caution">
    <text evidence="2">The sequence shown here is derived from an EMBL/GenBank/DDBJ whole genome shotgun (WGS) entry which is preliminary data.</text>
</comment>
<dbReference type="SUPFAM" id="SSF103481">
    <property type="entry name" value="Multidrug resistance efflux transporter EmrE"/>
    <property type="match status" value="1"/>
</dbReference>
<proteinExistence type="predicted"/>
<dbReference type="AlphaFoldDB" id="A0A7W7G4K7"/>
<feature type="transmembrane region" description="Helical" evidence="1">
    <location>
        <begin position="151"/>
        <end position="170"/>
    </location>
</feature>
<keyword evidence="1" id="KW-1133">Transmembrane helix</keyword>